<keyword evidence="14 15" id="KW-0472">Membrane</keyword>
<dbReference type="PRINTS" id="PR01165">
    <property type="entry name" value="CYCOXIDASEI"/>
</dbReference>
<comment type="subunit">
    <text evidence="5">Component of the cytochrome c oxidase (complex IV, CIV), a multisubunit enzyme composed of a catalytic core of 3 subunits and several supernumerary subunits. The complex exists as a monomer or a dimer and forms supercomplexes (SCs) in the inner mitochondrial membrane with ubiquinol-cytochrome c oxidoreductase (cytochrome b-c1 complex, complex III, CIII).</text>
</comment>
<keyword evidence="14 15" id="KW-0812">Transmembrane</keyword>
<comment type="function">
    <text evidence="14">Component of the cytochrome c oxidase, the last enzyme in the mitochondrial electron transport chain which drives oxidative phosphorylation. The respiratory chain contains 3 multisubunit complexes succinate dehydrogenase (complex II, CII), ubiquinol-cytochrome c oxidoreductase (cytochrome b-c1 complex, complex III, CIII) and cytochrome c oxidase (complex IV, CIV), that cooperate to transfer electrons derived from NADH and succinate to molecular oxygen, creating an electrochemical gradient over the inner membrane that drives transmembrane transport and the ATP synthase. Cytochrome c oxidase is the component of the respiratory chain that catalyzes the reduction of oxygen to water. Electrons originating from reduced cytochrome c in the intermembrane space (IMS) are transferred via the dinuclear copper A center (CU(A)) of subunit 2 and heme A of subunit 1 to the active site in subunit 1, a binuclear center (BNC) formed by heme A3 and copper B (CU(B)). The BNC reduces molecular oxygen to 2 water molecules using 4 electrons from cytochrome c in the IMS and 4 protons from the mitochondrial matrix.</text>
</comment>
<comment type="subcellular location">
    <subcellularLocation>
        <location evidence="2 14">Mitochondrion inner membrane</location>
        <topology evidence="2 14">Multi-pass membrane protein</topology>
    </subcellularLocation>
</comment>
<evidence type="ECO:0000256" key="7">
    <source>
        <dbReference type="ARBA" id="ARBA00022660"/>
    </source>
</evidence>
<feature type="domain" description="Cytochrome oxidase subunit I profile" evidence="16">
    <location>
        <begin position="1"/>
        <end position="195"/>
    </location>
</feature>
<dbReference type="PROSITE" id="PS50855">
    <property type="entry name" value="COX1"/>
    <property type="match status" value="1"/>
</dbReference>
<dbReference type="PANTHER" id="PTHR10422:SF18">
    <property type="entry name" value="CYTOCHROME C OXIDASE SUBUNIT 1"/>
    <property type="match status" value="1"/>
</dbReference>
<keyword evidence="14" id="KW-0349">Heme</keyword>
<dbReference type="EC" id="7.1.1.9" evidence="14"/>
<keyword evidence="8 14" id="KW-0479">Metal-binding</keyword>
<evidence type="ECO:0000259" key="16">
    <source>
        <dbReference type="PROSITE" id="PS50855"/>
    </source>
</evidence>
<keyword evidence="10" id="KW-1278">Translocase</keyword>
<evidence type="ECO:0000256" key="14">
    <source>
        <dbReference type="RuleBase" id="RU000369"/>
    </source>
</evidence>
<evidence type="ECO:0000256" key="8">
    <source>
        <dbReference type="ARBA" id="ARBA00022723"/>
    </source>
</evidence>
<keyword evidence="12 14" id="KW-0496">Mitochondrion</keyword>
<dbReference type="UniPathway" id="UPA00705"/>
<feature type="transmembrane region" description="Helical" evidence="15">
    <location>
        <begin position="20"/>
        <end position="41"/>
    </location>
</feature>
<dbReference type="SUPFAM" id="SSF81442">
    <property type="entry name" value="Cytochrome c oxidase subunit I-like"/>
    <property type="match status" value="1"/>
</dbReference>
<evidence type="ECO:0000256" key="11">
    <source>
        <dbReference type="ARBA" id="ARBA00022982"/>
    </source>
</evidence>
<dbReference type="Proteomes" id="UP000075809">
    <property type="component" value="Unassembled WGS sequence"/>
</dbReference>
<comment type="catalytic activity">
    <reaction evidence="13">
        <text>4 Fe(II)-[cytochrome c] + O2 + 8 H(+)(in) = 4 Fe(III)-[cytochrome c] + 2 H2O + 4 H(+)(out)</text>
        <dbReference type="Rhea" id="RHEA:11436"/>
        <dbReference type="Rhea" id="RHEA-COMP:10350"/>
        <dbReference type="Rhea" id="RHEA-COMP:14399"/>
        <dbReference type="ChEBI" id="CHEBI:15377"/>
        <dbReference type="ChEBI" id="CHEBI:15378"/>
        <dbReference type="ChEBI" id="CHEBI:15379"/>
        <dbReference type="ChEBI" id="CHEBI:29033"/>
        <dbReference type="ChEBI" id="CHEBI:29034"/>
        <dbReference type="EC" id="7.1.1.9"/>
    </reaction>
    <physiologicalReaction direction="left-to-right" evidence="13">
        <dbReference type="Rhea" id="RHEA:11437"/>
    </physiologicalReaction>
</comment>
<sequence length="195" mass="22369">MIIRLELGTCGRLINNDQVYNSLITNHAFIIIFFMVMPFMIGGFGNFLIPLILGSPDMILIIAPVSNASYFKKFYVHGDRYGMNCLSSAGKFYLNVQFVSMFIGVNLTFFPQHFLGLRGMPRRYSDYPDSYLIWNIVSSIGSLISVLRLSVLIFIIWESLSRKRKIVNIFFLSSSLEWFNSLPPLAHRYNEVPSI</sequence>
<evidence type="ECO:0000256" key="9">
    <source>
        <dbReference type="ARBA" id="ARBA00022792"/>
    </source>
</evidence>
<keyword evidence="14" id="KW-0813">Transport</keyword>
<keyword evidence="7 14" id="KW-0679">Respiratory chain</keyword>
<evidence type="ECO:0000256" key="5">
    <source>
        <dbReference type="ARBA" id="ARBA00011164"/>
    </source>
</evidence>
<evidence type="ECO:0000313" key="18">
    <source>
        <dbReference type="Proteomes" id="UP000075809"/>
    </source>
</evidence>
<dbReference type="GO" id="GO:0046872">
    <property type="term" value="F:metal ion binding"/>
    <property type="evidence" value="ECO:0007669"/>
    <property type="project" value="UniProtKB-KW"/>
</dbReference>
<evidence type="ECO:0000256" key="15">
    <source>
        <dbReference type="SAM" id="Phobius"/>
    </source>
</evidence>
<evidence type="ECO:0000256" key="4">
    <source>
        <dbReference type="ARBA" id="ARBA00009578"/>
    </source>
</evidence>
<dbReference type="GO" id="GO:0006123">
    <property type="term" value="P:mitochondrial electron transport, cytochrome c to oxygen"/>
    <property type="evidence" value="ECO:0007669"/>
    <property type="project" value="TreeGrafter"/>
</dbReference>
<dbReference type="InterPro" id="IPR023616">
    <property type="entry name" value="Cyt_c_oxase-like_su1_dom"/>
</dbReference>
<comment type="pathway">
    <text evidence="3 14">Energy metabolism; oxidative phosphorylation.</text>
</comment>
<protein>
    <recommendedName>
        <fullName evidence="6 14">Cytochrome c oxidase subunit 1</fullName>
        <ecNumber evidence="14">7.1.1.9</ecNumber>
    </recommendedName>
</protein>
<keyword evidence="15" id="KW-1133">Transmembrane helix</keyword>
<dbReference type="EMBL" id="KQ982586">
    <property type="protein sequence ID" value="KYQ54165.1"/>
    <property type="molecule type" value="Genomic_DNA"/>
</dbReference>
<dbReference type="GO" id="GO:0020037">
    <property type="term" value="F:heme binding"/>
    <property type="evidence" value="ECO:0007669"/>
    <property type="project" value="InterPro"/>
</dbReference>
<proteinExistence type="inferred from homology"/>
<comment type="similarity">
    <text evidence="4 14">Belongs to the heme-copper respiratory oxidase family.</text>
</comment>
<keyword evidence="14" id="KW-0186">Copper</keyword>
<feature type="transmembrane region" description="Helical" evidence="15">
    <location>
        <begin position="47"/>
        <end position="71"/>
    </location>
</feature>
<evidence type="ECO:0000256" key="2">
    <source>
        <dbReference type="ARBA" id="ARBA00004448"/>
    </source>
</evidence>
<evidence type="ECO:0000256" key="12">
    <source>
        <dbReference type="ARBA" id="ARBA00023128"/>
    </source>
</evidence>
<dbReference type="Gene3D" id="1.20.210.10">
    <property type="entry name" value="Cytochrome c oxidase-like, subunit I domain"/>
    <property type="match status" value="2"/>
</dbReference>
<evidence type="ECO:0000256" key="13">
    <source>
        <dbReference type="ARBA" id="ARBA00049512"/>
    </source>
</evidence>
<dbReference type="AlphaFoldDB" id="A0A151X1L4"/>
<evidence type="ECO:0000256" key="10">
    <source>
        <dbReference type="ARBA" id="ARBA00022967"/>
    </source>
</evidence>
<dbReference type="GO" id="GO:0004129">
    <property type="term" value="F:cytochrome-c oxidase activity"/>
    <property type="evidence" value="ECO:0007669"/>
    <property type="project" value="UniProtKB-EC"/>
</dbReference>
<feature type="transmembrane region" description="Helical" evidence="15">
    <location>
        <begin position="92"/>
        <end position="111"/>
    </location>
</feature>
<keyword evidence="18" id="KW-1185">Reference proteome</keyword>
<keyword evidence="11 14" id="KW-0249">Electron transport</keyword>
<gene>
    <name evidence="17" type="ORF">ALC60_06944</name>
</gene>
<name>A0A151X1L4_9HYME</name>
<reference evidence="17 18" key="1">
    <citation type="submission" date="2015-09" db="EMBL/GenBank/DDBJ databases">
        <title>Trachymyrmex zeteki WGS genome.</title>
        <authorList>
            <person name="Nygaard S."/>
            <person name="Hu H."/>
            <person name="Boomsma J."/>
            <person name="Zhang G."/>
        </authorList>
    </citation>
    <scope>NUCLEOTIDE SEQUENCE [LARGE SCALE GENOMIC DNA]</scope>
    <source>
        <strain evidence="17">Tzet28-1</strain>
        <tissue evidence="17">Whole body</tissue>
    </source>
</reference>
<organism evidence="17 18">
    <name type="scientific">Mycetomoellerius zeteki</name>
    <dbReference type="NCBI Taxonomy" id="64791"/>
    <lineage>
        <taxon>Eukaryota</taxon>
        <taxon>Metazoa</taxon>
        <taxon>Ecdysozoa</taxon>
        <taxon>Arthropoda</taxon>
        <taxon>Hexapoda</taxon>
        <taxon>Insecta</taxon>
        <taxon>Pterygota</taxon>
        <taxon>Neoptera</taxon>
        <taxon>Endopterygota</taxon>
        <taxon>Hymenoptera</taxon>
        <taxon>Apocrita</taxon>
        <taxon>Aculeata</taxon>
        <taxon>Formicoidea</taxon>
        <taxon>Formicidae</taxon>
        <taxon>Myrmicinae</taxon>
        <taxon>Mycetomoellerius</taxon>
    </lineage>
</organism>
<keyword evidence="14" id="KW-0408">Iron</keyword>
<evidence type="ECO:0000256" key="3">
    <source>
        <dbReference type="ARBA" id="ARBA00004673"/>
    </source>
</evidence>
<keyword evidence="9 14" id="KW-0999">Mitochondrion inner membrane</keyword>
<evidence type="ECO:0000256" key="6">
    <source>
        <dbReference type="ARBA" id="ARBA00015947"/>
    </source>
</evidence>
<feature type="transmembrane region" description="Helical" evidence="15">
    <location>
        <begin position="131"/>
        <end position="157"/>
    </location>
</feature>
<dbReference type="STRING" id="64791.A0A151X1L4"/>
<accession>A0A151X1L4</accession>
<dbReference type="InterPro" id="IPR000883">
    <property type="entry name" value="Cyt_C_Oxase_1"/>
</dbReference>
<dbReference type="InterPro" id="IPR036927">
    <property type="entry name" value="Cyt_c_oxase-like_su1_sf"/>
</dbReference>
<evidence type="ECO:0000313" key="17">
    <source>
        <dbReference type="EMBL" id="KYQ54165.1"/>
    </source>
</evidence>
<dbReference type="GO" id="GO:0015990">
    <property type="term" value="P:electron transport coupled proton transport"/>
    <property type="evidence" value="ECO:0007669"/>
    <property type="project" value="TreeGrafter"/>
</dbReference>
<dbReference type="Pfam" id="PF00115">
    <property type="entry name" value="COX1"/>
    <property type="match status" value="2"/>
</dbReference>
<dbReference type="PANTHER" id="PTHR10422">
    <property type="entry name" value="CYTOCHROME C OXIDASE SUBUNIT 1"/>
    <property type="match status" value="1"/>
</dbReference>
<evidence type="ECO:0000256" key="1">
    <source>
        <dbReference type="ARBA" id="ARBA00001971"/>
    </source>
</evidence>
<comment type="cofactor">
    <cofactor evidence="1">
        <name>heme</name>
        <dbReference type="ChEBI" id="CHEBI:30413"/>
    </cofactor>
</comment>
<dbReference type="GO" id="GO:0005743">
    <property type="term" value="C:mitochondrial inner membrane"/>
    <property type="evidence" value="ECO:0007669"/>
    <property type="project" value="UniProtKB-SubCell"/>
</dbReference>